<dbReference type="OrthoDB" id="4540221at2"/>
<keyword evidence="3" id="KW-1185">Reference proteome</keyword>
<name>A0A1V9FQ77_9BACT</name>
<reference evidence="2 3" key="1">
    <citation type="submission" date="2016-03" db="EMBL/GenBank/DDBJ databases">
        <title>Niastella vici sp. nov., isolated from farmland soil.</title>
        <authorList>
            <person name="Chen L."/>
            <person name="Wang D."/>
            <person name="Yang S."/>
            <person name="Wang G."/>
        </authorList>
    </citation>
    <scope>NUCLEOTIDE SEQUENCE [LARGE SCALE GENOMIC DNA]</scope>
    <source>
        <strain evidence="2 3">DJ57</strain>
    </source>
</reference>
<keyword evidence="1" id="KW-0472">Membrane</keyword>
<dbReference type="Pfam" id="PF06100">
    <property type="entry name" value="MCRA"/>
    <property type="match status" value="1"/>
</dbReference>
<dbReference type="PANTHER" id="PTHR37417:SF2">
    <property type="entry name" value="67 KDA MYOSIN-CROSS-REACTIVE ANTIGEN FAMILY PROTEIN (AFU_ORTHOLOGUE AFUA_5G09970)"/>
    <property type="match status" value="1"/>
</dbReference>
<dbReference type="Gene3D" id="3.30.9.80">
    <property type="match status" value="1"/>
</dbReference>
<dbReference type="Proteomes" id="UP000192796">
    <property type="component" value="Unassembled WGS sequence"/>
</dbReference>
<dbReference type="SUPFAM" id="SSF51905">
    <property type="entry name" value="FAD/NAD(P)-binding domain"/>
    <property type="match status" value="1"/>
</dbReference>
<feature type="transmembrane region" description="Helical" evidence="1">
    <location>
        <begin position="7"/>
        <end position="26"/>
    </location>
</feature>
<dbReference type="Gene3D" id="3.50.50.60">
    <property type="entry name" value="FAD/NAD(P)-binding domain"/>
    <property type="match status" value="2"/>
</dbReference>
<dbReference type="GO" id="GO:0050151">
    <property type="term" value="F:oleate hydratase activity"/>
    <property type="evidence" value="ECO:0007669"/>
    <property type="project" value="InterPro"/>
</dbReference>
<dbReference type="GO" id="GO:0071949">
    <property type="term" value="F:FAD binding"/>
    <property type="evidence" value="ECO:0007669"/>
    <property type="project" value="InterPro"/>
</dbReference>
<protein>
    <submittedName>
        <fullName evidence="2">Oleate hydratase</fullName>
    </submittedName>
</protein>
<dbReference type="GO" id="GO:0006631">
    <property type="term" value="P:fatty acid metabolic process"/>
    <property type="evidence" value="ECO:0007669"/>
    <property type="project" value="InterPro"/>
</dbReference>
<evidence type="ECO:0000313" key="3">
    <source>
        <dbReference type="Proteomes" id="UP000192796"/>
    </source>
</evidence>
<organism evidence="2 3">
    <name type="scientific">Niastella vici</name>
    <dbReference type="NCBI Taxonomy" id="1703345"/>
    <lineage>
        <taxon>Bacteria</taxon>
        <taxon>Pseudomonadati</taxon>
        <taxon>Bacteroidota</taxon>
        <taxon>Chitinophagia</taxon>
        <taxon>Chitinophagales</taxon>
        <taxon>Chitinophagaceae</taxon>
        <taxon>Niastella</taxon>
    </lineage>
</organism>
<keyword evidence="1" id="KW-1133">Transmembrane helix</keyword>
<dbReference type="AlphaFoldDB" id="A0A1V9FQ77"/>
<dbReference type="RefSeq" id="WP_081153149.1">
    <property type="nucleotide sequence ID" value="NZ_LVYD01000063.1"/>
</dbReference>
<dbReference type="NCBIfam" id="NF010584">
    <property type="entry name" value="PRK13977.1"/>
    <property type="match status" value="1"/>
</dbReference>
<dbReference type="PANTHER" id="PTHR37417">
    <property type="entry name" value="67 KDA MYOSIN-CROSS-REACTIVE ANTIGEN FAMILY PROTEIN (AFU_ORTHOLOGUE AFUA_5G09970)"/>
    <property type="match status" value="1"/>
</dbReference>
<keyword evidence="1" id="KW-0812">Transmembrane</keyword>
<dbReference type="InterPro" id="IPR010354">
    <property type="entry name" value="Oleate_hydratase"/>
</dbReference>
<evidence type="ECO:0000313" key="2">
    <source>
        <dbReference type="EMBL" id="OQP60447.1"/>
    </source>
</evidence>
<sequence>MKDNNNTHVWLAGGGIASMAAAVFLIRDAKVPGENIHILESLIIPGGALDGGLSPVQRGYVTRGGRMLEEEAYQTLWNLLETIPSLENPEISVRQEILDFNCRVKTESHARLIDRHHKIIDAAEYGFNYRDRLELTRLFATPEHHLGSRRIDELFSEHFFQTNFWQMWRTTFAFQNWHSAAELRRYFFRFIQEFPKIHTLSGVRRTRYNQYDSIVYPIQRWLLDNKVDVRFGHTVTDIDFEAGHPVQRATAIHLTTAAGDDVIPLGPEDYLMVTLGSLTADATYGGNYDIPELIRDRKDGAWALWERIAQKDSNFGRPASFFGNIDDHKWKSFTLTMHGDKLLKRLIEFSNNEPGTGALMTFVDSGWLMSIVVPYQPHFAGMPKNTYTLWGYGLFVDKPGDYVRKSMAASNGKEILTELIHQLGFEDILTEVLDTTDVTTVMMPYASSMFACRATGDRPAVVPEGAQNFAFLGQYTELPEDVVFTVEYPVHTAMHAVYRLLQVDKNIPPIYHGLLDPVVGIQALEAAF</sequence>
<gene>
    <name evidence="2" type="ORF">A3860_33530</name>
</gene>
<dbReference type="InterPro" id="IPR036188">
    <property type="entry name" value="FAD/NAD-bd_sf"/>
</dbReference>
<proteinExistence type="predicted"/>
<dbReference type="EMBL" id="LVYD01000063">
    <property type="protein sequence ID" value="OQP60447.1"/>
    <property type="molecule type" value="Genomic_DNA"/>
</dbReference>
<comment type="caution">
    <text evidence="2">The sequence shown here is derived from an EMBL/GenBank/DDBJ whole genome shotgun (WGS) entry which is preliminary data.</text>
</comment>
<evidence type="ECO:0000256" key="1">
    <source>
        <dbReference type="SAM" id="Phobius"/>
    </source>
</evidence>
<accession>A0A1V9FQ77</accession>